<feature type="transmembrane region" description="Helical" evidence="1">
    <location>
        <begin position="54"/>
        <end position="71"/>
    </location>
</feature>
<keyword evidence="1" id="KW-1133">Transmembrane helix</keyword>
<evidence type="ECO:0000256" key="1">
    <source>
        <dbReference type="SAM" id="Phobius"/>
    </source>
</evidence>
<dbReference type="InterPro" id="IPR025508">
    <property type="entry name" value="DUF4395"/>
</dbReference>
<dbReference type="RefSeq" id="WP_307247281.1">
    <property type="nucleotide sequence ID" value="NZ_JAUSQZ010000001.1"/>
</dbReference>
<feature type="transmembrane region" description="Helical" evidence="1">
    <location>
        <begin position="130"/>
        <end position="154"/>
    </location>
</feature>
<evidence type="ECO:0000313" key="4">
    <source>
        <dbReference type="Proteomes" id="UP001235712"/>
    </source>
</evidence>
<feature type="transmembrane region" description="Helical" evidence="1">
    <location>
        <begin position="27"/>
        <end position="48"/>
    </location>
</feature>
<dbReference type="Pfam" id="PF14340">
    <property type="entry name" value="DUF4395"/>
    <property type="match status" value="1"/>
</dbReference>
<keyword evidence="1" id="KW-0472">Membrane</keyword>
<keyword evidence="4" id="KW-1185">Reference proteome</keyword>
<dbReference type="EMBL" id="JAUSQZ010000001">
    <property type="protein sequence ID" value="MDP9829261.1"/>
    <property type="molecule type" value="Genomic_DNA"/>
</dbReference>
<evidence type="ECO:0000313" key="3">
    <source>
        <dbReference type="EMBL" id="MDP9829261.1"/>
    </source>
</evidence>
<protein>
    <recommendedName>
        <fullName evidence="2">DUF4395 domain-containing protein</fullName>
    </recommendedName>
</protein>
<proteinExistence type="predicted"/>
<organism evidence="3 4">
    <name type="scientific">Kineosporia succinea</name>
    <dbReference type="NCBI Taxonomy" id="84632"/>
    <lineage>
        <taxon>Bacteria</taxon>
        <taxon>Bacillati</taxon>
        <taxon>Actinomycetota</taxon>
        <taxon>Actinomycetes</taxon>
        <taxon>Kineosporiales</taxon>
        <taxon>Kineosporiaceae</taxon>
        <taxon>Kineosporia</taxon>
    </lineage>
</organism>
<reference evidence="3 4" key="1">
    <citation type="submission" date="2023-07" db="EMBL/GenBank/DDBJ databases">
        <title>Sequencing the genomes of 1000 actinobacteria strains.</title>
        <authorList>
            <person name="Klenk H.-P."/>
        </authorList>
    </citation>
    <scope>NUCLEOTIDE SEQUENCE [LARGE SCALE GENOMIC DNA]</scope>
    <source>
        <strain evidence="3 4">DSM 44388</strain>
    </source>
</reference>
<dbReference type="Proteomes" id="UP001235712">
    <property type="component" value="Unassembled WGS sequence"/>
</dbReference>
<feature type="transmembrane region" description="Helical" evidence="1">
    <location>
        <begin position="103"/>
        <end position="124"/>
    </location>
</feature>
<sequence length="177" mass="18089">MSGQITPVPVVQVRRGVFSFPHPVNELAARTVAAGVVALSALTLLLSLTAGEGWLWLSVPLAYGFVARVAAGPTFSPLGRLASDHIAPRLGPARPTAGPPKRFAQAIGATVTTAVVVLTAFGVTGVAQGLLGMMIVFATLESALGFCVGCRIFAVLMRLGVIPDDVCEACAGLRPGA</sequence>
<keyword evidence="1" id="KW-0812">Transmembrane</keyword>
<accession>A0ABT9P9N3</accession>
<feature type="domain" description="DUF4395" evidence="2">
    <location>
        <begin position="24"/>
        <end position="158"/>
    </location>
</feature>
<evidence type="ECO:0000259" key="2">
    <source>
        <dbReference type="Pfam" id="PF14340"/>
    </source>
</evidence>
<name>A0ABT9P9N3_9ACTN</name>
<gene>
    <name evidence="3" type="ORF">J2S57_005010</name>
</gene>
<comment type="caution">
    <text evidence="3">The sequence shown here is derived from an EMBL/GenBank/DDBJ whole genome shotgun (WGS) entry which is preliminary data.</text>
</comment>